<dbReference type="GO" id="GO:0005634">
    <property type="term" value="C:nucleus"/>
    <property type="evidence" value="ECO:0007669"/>
    <property type="project" value="UniProtKB-SubCell"/>
</dbReference>
<dbReference type="InterPro" id="IPR013087">
    <property type="entry name" value="Znf_C2H2_type"/>
</dbReference>
<dbReference type="Pfam" id="PF12874">
    <property type="entry name" value="zf-met"/>
    <property type="match status" value="1"/>
</dbReference>
<keyword evidence="6" id="KW-0805">Transcription regulation</keyword>
<dbReference type="PANTHER" id="PTHR24390">
    <property type="entry name" value="ZINC FINGER PROTEIN"/>
    <property type="match status" value="1"/>
</dbReference>
<evidence type="ECO:0000313" key="12">
    <source>
        <dbReference type="EMBL" id="EEN69429.1"/>
    </source>
</evidence>
<dbReference type="eggNOG" id="KOG1721">
    <property type="taxonomic scope" value="Eukaryota"/>
</dbReference>
<dbReference type="GO" id="GO:0003677">
    <property type="term" value="F:DNA binding"/>
    <property type="evidence" value="ECO:0007669"/>
    <property type="project" value="UniProtKB-KW"/>
</dbReference>
<dbReference type="PROSITE" id="PS00028">
    <property type="entry name" value="ZINC_FINGER_C2H2_1"/>
    <property type="match status" value="5"/>
</dbReference>
<dbReference type="SUPFAM" id="SSF57667">
    <property type="entry name" value="beta-beta-alpha zinc fingers"/>
    <property type="match status" value="4"/>
</dbReference>
<dbReference type="GO" id="GO:0008270">
    <property type="term" value="F:zinc ion binding"/>
    <property type="evidence" value="ECO:0007669"/>
    <property type="project" value="UniProtKB-KW"/>
</dbReference>
<proteinExistence type="predicted"/>
<dbReference type="EMBL" id="GG666456">
    <property type="protein sequence ID" value="EEN69429.1"/>
    <property type="molecule type" value="Genomic_DNA"/>
</dbReference>
<gene>
    <name evidence="12" type="ORF">BRAFLDRAFT_139374</name>
</gene>
<dbReference type="InParanoid" id="C3XRW1"/>
<dbReference type="PROSITE" id="PS50157">
    <property type="entry name" value="ZINC_FINGER_C2H2_2"/>
    <property type="match status" value="7"/>
</dbReference>
<keyword evidence="2" id="KW-0479">Metal-binding</keyword>
<keyword evidence="4 10" id="KW-0863">Zinc-finger</keyword>
<reference evidence="12" key="1">
    <citation type="journal article" date="2008" name="Nature">
        <title>The amphioxus genome and the evolution of the chordate karyotype.</title>
        <authorList>
            <consortium name="US DOE Joint Genome Institute (JGI-PGF)"/>
            <person name="Putnam N.H."/>
            <person name="Butts T."/>
            <person name="Ferrier D.E.K."/>
            <person name="Furlong R.F."/>
            <person name="Hellsten U."/>
            <person name="Kawashima T."/>
            <person name="Robinson-Rechavi M."/>
            <person name="Shoguchi E."/>
            <person name="Terry A."/>
            <person name="Yu J.-K."/>
            <person name="Benito-Gutierrez E.L."/>
            <person name="Dubchak I."/>
            <person name="Garcia-Fernandez J."/>
            <person name="Gibson-Brown J.J."/>
            <person name="Grigoriev I.V."/>
            <person name="Horton A.C."/>
            <person name="de Jong P.J."/>
            <person name="Jurka J."/>
            <person name="Kapitonov V.V."/>
            <person name="Kohara Y."/>
            <person name="Kuroki Y."/>
            <person name="Lindquist E."/>
            <person name="Lucas S."/>
            <person name="Osoegawa K."/>
            <person name="Pennacchio L.A."/>
            <person name="Salamov A.A."/>
            <person name="Satou Y."/>
            <person name="Sauka-Spengler T."/>
            <person name="Schmutz J."/>
            <person name="Shin-I T."/>
            <person name="Toyoda A."/>
            <person name="Bronner-Fraser M."/>
            <person name="Fujiyama A."/>
            <person name="Holland L.Z."/>
            <person name="Holland P.W.H."/>
            <person name="Satoh N."/>
            <person name="Rokhsar D.S."/>
        </authorList>
    </citation>
    <scope>NUCLEOTIDE SEQUENCE [LARGE SCALE GENOMIC DNA]</scope>
    <source>
        <strain evidence="12">S238N-H82</strain>
        <tissue evidence="12">Testes</tissue>
    </source>
</reference>
<name>C3XRW1_BRAFL</name>
<dbReference type="AlphaFoldDB" id="C3XRW1"/>
<evidence type="ECO:0000256" key="9">
    <source>
        <dbReference type="ARBA" id="ARBA00023242"/>
    </source>
</evidence>
<protein>
    <recommendedName>
        <fullName evidence="11">C2H2-type domain-containing protein</fullName>
    </recommendedName>
</protein>
<dbReference type="FunFam" id="3.30.160.60:FF:000231">
    <property type="entry name" value="PLAG1 like zinc finger 2"/>
    <property type="match status" value="1"/>
</dbReference>
<dbReference type="FunFam" id="3.30.160.60:FF:000012">
    <property type="entry name" value="RB-associated KRAB zinc finger protein-like"/>
    <property type="match status" value="1"/>
</dbReference>
<keyword evidence="8" id="KW-0804">Transcription</keyword>
<accession>C3XRW1</accession>
<feature type="non-terminal residue" evidence="12">
    <location>
        <position position="1"/>
    </location>
</feature>
<feature type="domain" description="C2H2-type" evidence="11">
    <location>
        <begin position="30"/>
        <end position="52"/>
    </location>
</feature>
<evidence type="ECO:0000256" key="2">
    <source>
        <dbReference type="ARBA" id="ARBA00022723"/>
    </source>
</evidence>
<feature type="non-terminal residue" evidence="12">
    <location>
        <position position="189"/>
    </location>
</feature>
<keyword evidence="5" id="KW-0862">Zinc</keyword>
<evidence type="ECO:0000256" key="10">
    <source>
        <dbReference type="PROSITE-ProRule" id="PRU00042"/>
    </source>
</evidence>
<feature type="domain" description="C2H2-type" evidence="11">
    <location>
        <begin position="1"/>
        <end position="29"/>
    </location>
</feature>
<feature type="domain" description="C2H2-type" evidence="11">
    <location>
        <begin position="143"/>
        <end position="170"/>
    </location>
</feature>
<keyword evidence="9" id="KW-0539">Nucleus</keyword>
<feature type="domain" description="C2H2-type" evidence="11">
    <location>
        <begin position="58"/>
        <end position="85"/>
    </location>
</feature>
<feature type="domain" description="C2H2-type" evidence="11">
    <location>
        <begin position="87"/>
        <end position="114"/>
    </location>
</feature>
<dbReference type="InterPro" id="IPR036236">
    <property type="entry name" value="Znf_C2H2_sf"/>
</dbReference>
<dbReference type="Gene3D" id="3.30.160.60">
    <property type="entry name" value="Classic Zinc Finger"/>
    <property type="match status" value="6"/>
</dbReference>
<dbReference type="PANTHER" id="PTHR24390:SF159">
    <property type="entry name" value="GROWTH FACTOR INDEPENDENT 1 TRANSCRIPTIONAL REPRESSOR"/>
    <property type="match status" value="1"/>
</dbReference>
<dbReference type="SMART" id="SM00355">
    <property type="entry name" value="ZnF_C2H2"/>
    <property type="match status" value="7"/>
</dbReference>
<evidence type="ECO:0000256" key="1">
    <source>
        <dbReference type="ARBA" id="ARBA00004123"/>
    </source>
</evidence>
<feature type="domain" description="C2H2-type" evidence="11">
    <location>
        <begin position="171"/>
        <end position="189"/>
    </location>
</feature>
<keyword evidence="3" id="KW-0677">Repeat</keyword>
<evidence type="ECO:0000256" key="4">
    <source>
        <dbReference type="ARBA" id="ARBA00022771"/>
    </source>
</evidence>
<evidence type="ECO:0000256" key="5">
    <source>
        <dbReference type="ARBA" id="ARBA00022833"/>
    </source>
</evidence>
<keyword evidence="7" id="KW-0238">DNA-binding</keyword>
<feature type="domain" description="C2H2-type" evidence="11">
    <location>
        <begin position="113"/>
        <end position="141"/>
    </location>
</feature>
<dbReference type="Pfam" id="PF00096">
    <property type="entry name" value="zf-C2H2"/>
    <property type="match status" value="3"/>
</dbReference>
<evidence type="ECO:0000256" key="7">
    <source>
        <dbReference type="ARBA" id="ARBA00023125"/>
    </source>
</evidence>
<sequence length="189" mass="22329">YHCQACQKTFKSKPGLRRHQIGFHDNNHPFRCHECGKGMFSRLRLAEHTAKHQQMGLKKCKICRKAPRSVSGLRYHEQLHNNDPPLHKCDLCERTFTIKKNKTEHMRTHTTEYTCDTCGKKFKSKKSVAAHLKYAHSDNAIDFTCTECWKTFKRKQYLKQHQATHSETRHFTCDKCGKQFKTKQNLQKH</sequence>
<comment type="subcellular location">
    <subcellularLocation>
        <location evidence="1">Nucleus</location>
    </subcellularLocation>
</comment>
<evidence type="ECO:0000256" key="6">
    <source>
        <dbReference type="ARBA" id="ARBA00023015"/>
    </source>
</evidence>
<organism>
    <name type="scientific">Branchiostoma floridae</name>
    <name type="common">Florida lancelet</name>
    <name type="synonym">Amphioxus</name>
    <dbReference type="NCBI Taxonomy" id="7739"/>
    <lineage>
        <taxon>Eukaryota</taxon>
        <taxon>Metazoa</taxon>
        <taxon>Chordata</taxon>
        <taxon>Cephalochordata</taxon>
        <taxon>Leptocardii</taxon>
        <taxon>Amphioxiformes</taxon>
        <taxon>Branchiostomatidae</taxon>
        <taxon>Branchiostoma</taxon>
    </lineage>
</organism>
<evidence type="ECO:0000256" key="3">
    <source>
        <dbReference type="ARBA" id="ARBA00022737"/>
    </source>
</evidence>
<evidence type="ECO:0000259" key="11">
    <source>
        <dbReference type="PROSITE" id="PS50157"/>
    </source>
</evidence>
<evidence type="ECO:0000256" key="8">
    <source>
        <dbReference type="ARBA" id="ARBA00023163"/>
    </source>
</evidence>